<organism evidence="7 8">
    <name type="scientific">Protopolystoma xenopodis</name>
    <dbReference type="NCBI Taxonomy" id="117903"/>
    <lineage>
        <taxon>Eukaryota</taxon>
        <taxon>Metazoa</taxon>
        <taxon>Spiralia</taxon>
        <taxon>Lophotrochozoa</taxon>
        <taxon>Platyhelminthes</taxon>
        <taxon>Monogenea</taxon>
        <taxon>Polyopisthocotylea</taxon>
        <taxon>Polystomatidea</taxon>
        <taxon>Polystomatidae</taxon>
        <taxon>Protopolystoma</taxon>
    </lineage>
</organism>
<feature type="domain" description="RFX-type winged-helix" evidence="6">
    <location>
        <begin position="3"/>
        <end position="78"/>
    </location>
</feature>
<dbReference type="PANTHER" id="PTHR12619:SF33">
    <property type="entry name" value="RFX, ISOFORM H"/>
    <property type="match status" value="1"/>
</dbReference>
<evidence type="ECO:0000313" key="7">
    <source>
        <dbReference type="EMBL" id="VEL26308.1"/>
    </source>
</evidence>
<dbReference type="FunFam" id="1.10.10.10:FF:000017">
    <property type="entry name" value="transcription factor RFX3 isoform X1"/>
    <property type="match status" value="1"/>
</dbReference>
<reference evidence="7" key="1">
    <citation type="submission" date="2018-11" db="EMBL/GenBank/DDBJ databases">
        <authorList>
            <consortium name="Pathogen Informatics"/>
        </authorList>
    </citation>
    <scope>NUCLEOTIDE SEQUENCE</scope>
</reference>
<name>A0A3S5CPQ0_9PLAT</name>
<dbReference type="Pfam" id="PF02257">
    <property type="entry name" value="RFX_DNA_binding"/>
    <property type="match status" value="1"/>
</dbReference>
<dbReference type="PANTHER" id="PTHR12619">
    <property type="entry name" value="RFX TRANSCRIPTION FACTOR FAMILY"/>
    <property type="match status" value="1"/>
</dbReference>
<keyword evidence="8" id="KW-1185">Reference proteome</keyword>
<protein>
    <recommendedName>
        <fullName evidence="6">RFX-type winged-helix domain-containing protein</fullName>
    </recommendedName>
</protein>
<comment type="subcellular location">
    <subcellularLocation>
        <location evidence="1">Nucleus</location>
    </subcellularLocation>
</comment>
<evidence type="ECO:0000256" key="4">
    <source>
        <dbReference type="ARBA" id="ARBA00023163"/>
    </source>
</evidence>
<gene>
    <name evidence="7" type="ORF">PXEA_LOCUS19748</name>
</gene>
<dbReference type="OrthoDB" id="10056949at2759"/>
<dbReference type="GO" id="GO:0000981">
    <property type="term" value="F:DNA-binding transcription factor activity, RNA polymerase II-specific"/>
    <property type="evidence" value="ECO:0007669"/>
    <property type="project" value="TreeGrafter"/>
</dbReference>
<evidence type="ECO:0000259" key="6">
    <source>
        <dbReference type="PROSITE" id="PS51526"/>
    </source>
</evidence>
<dbReference type="EMBL" id="CAAALY010079380">
    <property type="protein sequence ID" value="VEL26308.1"/>
    <property type="molecule type" value="Genomic_DNA"/>
</dbReference>
<dbReference type="InterPro" id="IPR039779">
    <property type="entry name" value="RFX-like"/>
</dbReference>
<comment type="caution">
    <text evidence="7">The sequence shown here is derived from an EMBL/GenBank/DDBJ whole genome shotgun (WGS) entry which is preliminary data.</text>
</comment>
<dbReference type="GO" id="GO:0000978">
    <property type="term" value="F:RNA polymerase II cis-regulatory region sequence-specific DNA binding"/>
    <property type="evidence" value="ECO:0007669"/>
    <property type="project" value="TreeGrafter"/>
</dbReference>
<dbReference type="GO" id="GO:0005634">
    <property type="term" value="C:nucleus"/>
    <property type="evidence" value="ECO:0007669"/>
    <property type="project" value="UniProtKB-SubCell"/>
</dbReference>
<dbReference type="InterPro" id="IPR036388">
    <property type="entry name" value="WH-like_DNA-bd_sf"/>
</dbReference>
<keyword evidence="2" id="KW-0805">Transcription regulation</keyword>
<evidence type="ECO:0000256" key="1">
    <source>
        <dbReference type="ARBA" id="ARBA00004123"/>
    </source>
</evidence>
<dbReference type="InterPro" id="IPR036390">
    <property type="entry name" value="WH_DNA-bd_sf"/>
</dbReference>
<dbReference type="SUPFAM" id="SSF46785">
    <property type="entry name" value="Winged helix' DNA-binding domain"/>
    <property type="match status" value="1"/>
</dbReference>
<accession>A0A3S5CPQ0</accession>
<dbReference type="AlphaFoldDB" id="A0A3S5CPQ0"/>
<keyword evidence="5" id="KW-0539">Nucleus</keyword>
<dbReference type="Proteomes" id="UP000784294">
    <property type="component" value="Unassembled WGS sequence"/>
</dbReference>
<dbReference type="Gene3D" id="1.10.10.10">
    <property type="entry name" value="Winged helix-like DNA-binding domain superfamily/Winged helix DNA-binding domain"/>
    <property type="match status" value="1"/>
</dbReference>
<evidence type="ECO:0000256" key="5">
    <source>
        <dbReference type="ARBA" id="ARBA00023242"/>
    </source>
</evidence>
<dbReference type="PROSITE" id="PS51526">
    <property type="entry name" value="RFX_DBD"/>
    <property type="match status" value="1"/>
</dbReference>
<proteinExistence type="predicted"/>
<dbReference type="InterPro" id="IPR003150">
    <property type="entry name" value="DNA-bd_RFX"/>
</dbReference>
<sequence length="252" mass="26868">MPKVQWLVDNYETAEGVSLPRSTLYFHYLQHCHEHKLEPMNPASFGKLIRSVFLGLKTRRLGTRGNSKYHYYGIRIKPTSHLIHYVEDASFALRHYPSYHRQSMESIPEWKGLTSNVSGSGNVGGGSADRLKTALRTGLGPGSPMGSISSGSSNYHVHHSSNSVVGGIGHLVSSGITGSSSSSNMGDAATSNSALVGVSGLSNLGGAGGVSSKSGMYPHQHTKFLGQTSLALPNLDEICRSSNLPIPGQCMN</sequence>
<keyword evidence="4" id="KW-0804">Transcription</keyword>
<evidence type="ECO:0000256" key="3">
    <source>
        <dbReference type="ARBA" id="ARBA00023125"/>
    </source>
</evidence>
<evidence type="ECO:0000313" key="8">
    <source>
        <dbReference type="Proteomes" id="UP000784294"/>
    </source>
</evidence>
<evidence type="ECO:0000256" key="2">
    <source>
        <dbReference type="ARBA" id="ARBA00023015"/>
    </source>
</evidence>
<keyword evidence="3" id="KW-0238">DNA-binding</keyword>